<name>A0ABV4K3L4_9BACT</name>
<evidence type="ECO:0000313" key="2">
    <source>
        <dbReference type="EMBL" id="MEZ7197566.1"/>
    </source>
</evidence>
<protein>
    <submittedName>
        <fullName evidence="2">MBL fold metallo-hydrolase</fullName>
    </submittedName>
</protein>
<dbReference type="PANTHER" id="PTHR42663">
    <property type="entry name" value="HYDROLASE C777.06C-RELATED-RELATED"/>
    <property type="match status" value="1"/>
</dbReference>
<accession>A0ABV4K3L4</accession>
<dbReference type="EMBL" id="JBGLYH010000035">
    <property type="protein sequence ID" value="MEZ7197566.1"/>
    <property type="molecule type" value="Genomic_DNA"/>
</dbReference>
<dbReference type="SMART" id="SM00849">
    <property type="entry name" value="Lactamase_B"/>
    <property type="match status" value="1"/>
</dbReference>
<feature type="domain" description="Metallo-beta-lactamase" evidence="1">
    <location>
        <begin position="25"/>
        <end position="210"/>
    </location>
</feature>
<dbReference type="Proteomes" id="UP001568698">
    <property type="component" value="Unassembled WGS sequence"/>
</dbReference>
<dbReference type="CDD" id="cd07715">
    <property type="entry name" value="TaR3-like_MBL-fold"/>
    <property type="match status" value="1"/>
</dbReference>
<evidence type="ECO:0000259" key="1">
    <source>
        <dbReference type="SMART" id="SM00849"/>
    </source>
</evidence>
<dbReference type="Gene3D" id="3.60.15.10">
    <property type="entry name" value="Ribonuclease Z/Hydroxyacylglutathione hydrolase-like"/>
    <property type="match status" value="1"/>
</dbReference>
<dbReference type="PANTHER" id="PTHR42663:SF4">
    <property type="entry name" value="SLL1036 PROTEIN"/>
    <property type="match status" value="1"/>
</dbReference>
<sequence>MRVRFRGTRGSLPVPGPQTVKYGGNTTCIEVRADDGGLLILDAGTGIRELGRELAADGPAICDIFITHTHWDHISGLPFFLPLFVPGSRVTLHGPADPLNMTGIEAALARQMEYPFFPVRTAELAADIHYHTLVEGETVDLGFARVTPLLMNHPAPNFGYLVCCDGRTLFFTGDHEPFGNIYLPGDDDFEAYAALVEERRRVVLDLLRGVDLLIVDAQYTPEEYERKKGWGHGSMATALELGHKAGAGLTVLTHHDVNRTDADLDGLDAWLRARWKGRGVRFELAREGMELRP</sequence>
<dbReference type="InterPro" id="IPR001279">
    <property type="entry name" value="Metallo-B-lactamas"/>
</dbReference>
<dbReference type="SUPFAM" id="SSF56281">
    <property type="entry name" value="Metallo-hydrolase/oxidoreductase"/>
    <property type="match status" value="1"/>
</dbReference>
<proteinExistence type="predicted"/>
<evidence type="ECO:0000313" key="3">
    <source>
        <dbReference type="Proteomes" id="UP001568698"/>
    </source>
</evidence>
<gene>
    <name evidence="2" type="ORF">AB6M95_12450</name>
</gene>
<dbReference type="Pfam" id="PF12706">
    <property type="entry name" value="Lactamase_B_2"/>
    <property type="match status" value="1"/>
</dbReference>
<comment type="caution">
    <text evidence="2">The sequence shown here is derived from an EMBL/GenBank/DDBJ whole genome shotgun (WGS) entry which is preliminary data.</text>
</comment>
<organism evidence="2 3">
    <name type="scientific">Pseudodesulfovibrio karagichevae</name>
    <dbReference type="NCBI Taxonomy" id="3239305"/>
    <lineage>
        <taxon>Bacteria</taxon>
        <taxon>Pseudomonadati</taxon>
        <taxon>Thermodesulfobacteriota</taxon>
        <taxon>Desulfovibrionia</taxon>
        <taxon>Desulfovibrionales</taxon>
        <taxon>Desulfovibrionaceae</taxon>
    </lineage>
</organism>
<dbReference type="RefSeq" id="WP_371387081.1">
    <property type="nucleotide sequence ID" value="NZ_JBGLYH010000035.1"/>
</dbReference>
<reference evidence="2 3" key="1">
    <citation type="submission" date="2024-08" db="EMBL/GenBank/DDBJ databases">
        <title>Sulfate-reducing bacteria isolated from formation water of the oil field in Kazakhstan and description of Pseudodesulfovibrio sp.</title>
        <authorList>
            <person name="Bidzhieva S.K."/>
            <person name="Tourova T.P."/>
            <person name="Grouzdev D.S."/>
            <person name="Beletsky A.V."/>
            <person name="Sokolova D.S."/>
            <person name="Samigullina S.R."/>
            <person name="Poltaraus A.B."/>
            <person name="Avtukh A.N."/>
            <person name="Tereshina V.M."/>
            <person name="Zhaparov N.S."/>
            <person name="Mardanov A.V."/>
            <person name="Nazina T.N."/>
        </authorList>
    </citation>
    <scope>NUCLEOTIDE SEQUENCE [LARGE SCALE GENOMIC DNA]</scope>
    <source>
        <strain evidence="2 3">9FUS</strain>
    </source>
</reference>
<keyword evidence="3" id="KW-1185">Reference proteome</keyword>
<dbReference type="InterPro" id="IPR036866">
    <property type="entry name" value="RibonucZ/Hydroxyglut_hydro"/>
</dbReference>